<gene>
    <name evidence="1" type="ORF">M441DRAFT_208663</name>
</gene>
<organism evidence="1 2">
    <name type="scientific">Trichoderma asperellum (strain ATCC 204424 / CBS 433.97 / NBRC 101777)</name>
    <dbReference type="NCBI Taxonomy" id="1042311"/>
    <lineage>
        <taxon>Eukaryota</taxon>
        <taxon>Fungi</taxon>
        <taxon>Dikarya</taxon>
        <taxon>Ascomycota</taxon>
        <taxon>Pezizomycotina</taxon>
        <taxon>Sordariomycetes</taxon>
        <taxon>Hypocreomycetidae</taxon>
        <taxon>Hypocreales</taxon>
        <taxon>Hypocreaceae</taxon>
        <taxon>Trichoderma</taxon>
    </lineage>
</organism>
<proteinExistence type="predicted"/>
<name>A0A2T3ZMP8_TRIA4</name>
<dbReference type="Proteomes" id="UP000240493">
    <property type="component" value="Unassembled WGS sequence"/>
</dbReference>
<reference evidence="1 2" key="1">
    <citation type="submission" date="2016-07" db="EMBL/GenBank/DDBJ databases">
        <title>Multiple horizontal gene transfer events from other fungi enriched the ability of initially mycotrophic Trichoderma (Ascomycota) to feed on dead plant biomass.</title>
        <authorList>
            <consortium name="DOE Joint Genome Institute"/>
            <person name="Aerts A."/>
            <person name="Atanasova L."/>
            <person name="Chenthamara K."/>
            <person name="Zhang J."/>
            <person name="Grujic M."/>
            <person name="Henrissat B."/>
            <person name="Kuo A."/>
            <person name="Salamov A."/>
            <person name="Lipzen A."/>
            <person name="Labutti K."/>
            <person name="Barry K."/>
            <person name="Miao Y."/>
            <person name="Rahimi M.J."/>
            <person name="Shen Q."/>
            <person name="Grigoriev I.V."/>
            <person name="Kubicek C.P."/>
            <person name="Druzhinina I.S."/>
        </authorList>
    </citation>
    <scope>NUCLEOTIDE SEQUENCE [LARGE SCALE GENOMIC DNA]</scope>
    <source>
        <strain evidence="1 2">CBS 433.97</strain>
    </source>
</reference>
<accession>A0A2T3ZMP8</accession>
<evidence type="ECO:0000313" key="2">
    <source>
        <dbReference type="Proteomes" id="UP000240493"/>
    </source>
</evidence>
<sequence length="91" mass="9919">MTKPFFSQLPSPKSSLTCSYTTTAMECYFLHQYSSKADSSLACATKQARNAVAGSETQCRGVQPSECLGTGHEQQYSAETWLVAVKRKSGQ</sequence>
<dbReference type="AlphaFoldDB" id="A0A2T3ZMP8"/>
<keyword evidence="2" id="KW-1185">Reference proteome</keyword>
<evidence type="ECO:0000313" key="1">
    <source>
        <dbReference type="EMBL" id="PTB46077.1"/>
    </source>
</evidence>
<protein>
    <submittedName>
        <fullName evidence="1">Uncharacterized protein</fullName>
    </submittedName>
</protein>
<dbReference type="EMBL" id="KZ679256">
    <property type="protein sequence ID" value="PTB46077.1"/>
    <property type="molecule type" value="Genomic_DNA"/>
</dbReference>